<dbReference type="OrthoDB" id="9769193at2"/>
<accession>A0A4Z0YEZ9</accession>
<dbReference type="RefSeq" id="WP_135659414.1">
    <property type="nucleotide sequence ID" value="NZ_JAJUFJ010000014.1"/>
</dbReference>
<name>A0A4Z0YEZ9_9FIRM</name>
<dbReference type="PANTHER" id="PTHR30036">
    <property type="entry name" value="D-XYLOSE-BINDING PERIPLASMIC PROTEIN"/>
    <property type="match status" value="1"/>
</dbReference>
<dbReference type="InterPro" id="IPR044085">
    <property type="entry name" value="MglB-like_PBP1"/>
</dbReference>
<keyword evidence="3" id="KW-0762">Sugar transport</keyword>
<feature type="domain" description="Periplasmic binding protein" evidence="11">
    <location>
        <begin position="35"/>
        <end position="312"/>
    </location>
</feature>
<dbReference type="CDD" id="cd01539">
    <property type="entry name" value="PBP1_GGBP"/>
    <property type="match status" value="1"/>
</dbReference>
<dbReference type="Pfam" id="PF13407">
    <property type="entry name" value="Peripla_BP_4"/>
    <property type="match status" value="1"/>
</dbReference>
<comment type="subcellular location">
    <subcellularLocation>
        <location evidence="1">Cell envelope</location>
    </subcellularLocation>
</comment>
<dbReference type="InterPro" id="IPR025997">
    <property type="entry name" value="SBP_2_dom"/>
</dbReference>
<dbReference type="PANTHER" id="PTHR30036:SF2">
    <property type="entry name" value="D-GALACTOSE_METHYL-GALACTOSIDE BINDING PERIPLASMIC PROTEIN MGLB"/>
    <property type="match status" value="1"/>
</dbReference>
<dbReference type="Proteomes" id="UP000297714">
    <property type="component" value="Unassembled WGS sequence"/>
</dbReference>
<evidence type="ECO:0000259" key="11">
    <source>
        <dbReference type="Pfam" id="PF13407"/>
    </source>
</evidence>
<keyword evidence="4" id="KW-0479">Metal-binding</keyword>
<dbReference type="GO" id="GO:0030246">
    <property type="term" value="F:carbohydrate binding"/>
    <property type="evidence" value="ECO:0007669"/>
    <property type="project" value="InterPro"/>
</dbReference>
<evidence type="ECO:0000256" key="7">
    <source>
        <dbReference type="ARBA" id="ARBA00022837"/>
    </source>
</evidence>
<dbReference type="InterPro" id="IPR050555">
    <property type="entry name" value="Bact_Solute-Bind_Prot2"/>
</dbReference>
<dbReference type="EMBL" id="SRMQ01000006">
    <property type="protein sequence ID" value="TGJ76306.1"/>
    <property type="molecule type" value="Genomic_DNA"/>
</dbReference>
<keyword evidence="6" id="KW-0574">Periplasm</keyword>
<evidence type="ECO:0000256" key="9">
    <source>
        <dbReference type="ARBA" id="ARBA00034344"/>
    </source>
</evidence>
<evidence type="ECO:0000313" key="12">
    <source>
        <dbReference type="EMBL" id="TGJ76306.1"/>
    </source>
</evidence>
<gene>
    <name evidence="12" type="primary">mglB_2</name>
    <name evidence="12" type="ORF">CAGA_15110</name>
</gene>
<evidence type="ECO:0000256" key="10">
    <source>
        <dbReference type="SAM" id="SignalP"/>
    </source>
</evidence>
<evidence type="ECO:0000256" key="2">
    <source>
        <dbReference type="ARBA" id="ARBA00022448"/>
    </source>
</evidence>
<evidence type="ECO:0000313" key="13">
    <source>
        <dbReference type="Proteomes" id="UP000297714"/>
    </source>
</evidence>
<keyword evidence="7" id="KW-0106">Calcium</keyword>
<dbReference type="AlphaFoldDB" id="A0A4Z0YEZ9"/>
<dbReference type="GO" id="GO:0046872">
    <property type="term" value="F:metal ion binding"/>
    <property type="evidence" value="ECO:0007669"/>
    <property type="project" value="UniProtKB-KW"/>
</dbReference>
<proteinExistence type="predicted"/>
<feature type="chain" id="PRO_5021473677" description="D-galactose/methyl-galactoside binding periplasmic protein MglB" evidence="10">
    <location>
        <begin position="23"/>
        <end position="347"/>
    </location>
</feature>
<keyword evidence="5 10" id="KW-0732">Signal</keyword>
<comment type="subunit">
    <text evidence="8">The ABC transporter complex is composed of one ATP-binding protein (MglA), two transmembrane proteins (MglC) and a solute-binding protein (MglB).</text>
</comment>
<dbReference type="Gene3D" id="3.40.50.2300">
    <property type="match status" value="2"/>
</dbReference>
<comment type="caution">
    <text evidence="12">The sequence shown here is derived from an EMBL/GenBank/DDBJ whole genome shotgun (WGS) entry which is preliminary data.</text>
</comment>
<dbReference type="SUPFAM" id="SSF53822">
    <property type="entry name" value="Periplasmic binding protein-like I"/>
    <property type="match status" value="1"/>
</dbReference>
<keyword evidence="2" id="KW-0813">Transport</keyword>
<dbReference type="InterPro" id="IPR028082">
    <property type="entry name" value="Peripla_BP_I"/>
</dbReference>
<evidence type="ECO:0000256" key="1">
    <source>
        <dbReference type="ARBA" id="ARBA00004196"/>
    </source>
</evidence>
<sequence length="347" mass="38071">MKRVFSAVFAAVFLLLPLVACSSSGGKDKVDTIKIGVTLYRKDDTFVASLCNDLEKIAKQMEAKSGKKIVVNVVDGQSSQALQNDQVDSFISRHYDVICVNEVDRTSAAVIVNKVKAADIPVIFFNREPVEEDIRLWDRAYYVGADAAQSGQLQGEIIAKAYAKDPASIDRNGDGKIQYVMLEGEQEHQDALLRTEYSIKAVTGAGIKVEKLADEIANWQRAQGTAKMNQWLTKYGDRIEVVFCNNDDMALGAIDAIKESKRKVKPIVVGIDATEGGVNAIKDGSMFGTVYNDARGQAKAIFDLSYAFATGEDPAKTVKLQGGHYVWVPYRMVTIQNADDILSILQN</sequence>
<organism evidence="12 13">
    <name type="scientific">Caproiciproducens galactitolivorans</name>
    <dbReference type="NCBI Taxonomy" id="642589"/>
    <lineage>
        <taxon>Bacteria</taxon>
        <taxon>Bacillati</taxon>
        <taxon>Bacillota</taxon>
        <taxon>Clostridia</taxon>
        <taxon>Eubacteriales</taxon>
        <taxon>Acutalibacteraceae</taxon>
        <taxon>Caproiciproducens</taxon>
    </lineage>
</organism>
<feature type="signal peptide" evidence="10">
    <location>
        <begin position="1"/>
        <end position="22"/>
    </location>
</feature>
<protein>
    <recommendedName>
        <fullName evidence="9">D-galactose/methyl-galactoside binding periplasmic protein MglB</fullName>
    </recommendedName>
</protein>
<evidence type="ECO:0000256" key="5">
    <source>
        <dbReference type="ARBA" id="ARBA00022729"/>
    </source>
</evidence>
<evidence type="ECO:0000256" key="8">
    <source>
        <dbReference type="ARBA" id="ARBA00034323"/>
    </source>
</evidence>
<reference evidence="12 13" key="1">
    <citation type="submission" date="2019-04" db="EMBL/GenBank/DDBJ databases">
        <authorList>
            <person name="Poehlein A."/>
            <person name="Bengelsdorf F.R."/>
            <person name="Duerre P."/>
            <person name="Daniel R."/>
        </authorList>
    </citation>
    <scope>NUCLEOTIDE SEQUENCE [LARGE SCALE GENOMIC DNA]</scope>
    <source>
        <strain evidence="12 13">BS-1</strain>
    </source>
</reference>
<keyword evidence="13" id="KW-1185">Reference proteome</keyword>
<evidence type="ECO:0000256" key="3">
    <source>
        <dbReference type="ARBA" id="ARBA00022597"/>
    </source>
</evidence>
<evidence type="ECO:0000256" key="4">
    <source>
        <dbReference type="ARBA" id="ARBA00022723"/>
    </source>
</evidence>
<evidence type="ECO:0000256" key="6">
    <source>
        <dbReference type="ARBA" id="ARBA00022764"/>
    </source>
</evidence>
<dbReference type="GO" id="GO:0030288">
    <property type="term" value="C:outer membrane-bounded periplasmic space"/>
    <property type="evidence" value="ECO:0007669"/>
    <property type="project" value="TreeGrafter"/>
</dbReference>